<dbReference type="AlphaFoldDB" id="A0A1I7RH89"/>
<dbReference type="GO" id="GO:0046983">
    <property type="term" value="F:protein dimerization activity"/>
    <property type="evidence" value="ECO:0007669"/>
    <property type="project" value="InterPro"/>
</dbReference>
<dbReference type="InterPro" id="IPR036638">
    <property type="entry name" value="HLH_DNA-bd_sf"/>
</dbReference>
<evidence type="ECO:0000313" key="2">
    <source>
        <dbReference type="EMBL" id="CAD5226494.1"/>
    </source>
</evidence>
<feature type="compositionally biased region" description="Low complexity" evidence="1">
    <location>
        <begin position="30"/>
        <end position="49"/>
    </location>
</feature>
<dbReference type="Proteomes" id="UP000095284">
    <property type="component" value="Unplaced"/>
</dbReference>
<gene>
    <name evidence="2" type="ORF">BXYJ_LOCUS9078</name>
</gene>
<protein>
    <submittedName>
        <fullName evidence="2">(pine wood nematode) hypothetical protein</fullName>
    </submittedName>
</protein>
<dbReference type="OrthoDB" id="10047910at2759"/>
<evidence type="ECO:0000313" key="3">
    <source>
        <dbReference type="Proteomes" id="UP000095284"/>
    </source>
</evidence>
<dbReference type="Proteomes" id="UP000582659">
    <property type="component" value="Unassembled WGS sequence"/>
</dbReference>
<organism evidence="3 5">
    <name type="scientific">Bursaphelenchus xylophilus</name>
    <name type="common">Pinewood nematode worm</name>
    <name type="synonym">Aphelenchoides xylophilus</name>
    <dbReference type="NCBI Taxonomy" id="6326"/>
    <lineage>
        <taxon>Eukaryota</taxon>
        <taxon>Metazoa</taxon>
        <taxon>Ecdysozoa</taxon>
        <taxon>Nematoda</taxon>
        <taxon>Chromadorea</taxon>
        <taxon>Rhabditida</taxon>
        <taxon>Tylenchina</taxon>
        <taxon>Tylenchomorpha</taxon>
        <taxon>Aphelenchoidea</taxon>
        <taxon>Aphelenchoididae</taxon>
        <taxon>Bursaphelenchus</taxon>
    </lineage>
</organism>
<dbReference type="SMR" id="A0A1I7RH89"/>
<sequence length="124" mass="13679">MGVAKEANTRTASLPFPKPPNLVDHPQLLMAKSMSASKNSASSSTKSANPIKKLNKKKMEREQTLDKLRVMVGGNENSTQLDIMQGVIDYIRYLQSQLADDVENIGPPADDLVHQLMMINCSDH</sequence>
<name>A0A1I7RH89_BURXY</name>
<accession>A0A1I7RH89</accession>
<dbReference type="Proteomes" id="UP000659654">
    <property type="component" value="Unassembled WGS sequence"/>
</dbReference>
<dbReference type="EMBL" id="CAJFCV020000004">
    <property type="protein sequence ID" value="CAG9115928.1"/>
    <property type="molecule type" value="Genomic_DNA"/>
</dbReference>
<keyword evidence="4" id="KW-1185">Reference proteome</keyword>
<reference evidence="2" key="2">
    <citation type="submission" date="2020-09" db="EMBL/GenBank/DDBJ databases">
        <authorList>
            <person name="Kikuchi T."/>
        </authorList>
    </citation>
    <scope>NUCLEOTIDE SEQUENCE</scope>
    <source>
        <strain evidence="2">Ka4C1</strain>
    </source>
</reference>
<dbReference type="EMBL" id="CAJFDI010000004">
    <property type="protein sequence ID" value="CAD5226494.1"/>
    <property type="molecule type" value="Genomic_DNA"/>
</dbReference>
<dbReference type="Gene3D" id="4.10.280.10">
    <property type="entry name" value="Helix-loop-helix DNA-binding domain"/>
    <property type="match status" value="1"/>
</dbReference>
<feature type="region of interest" description="Disordered" evidence="1">
    <location>
        <begin position="1"/>
        <end position="60"/>
    </location>
</feature>
<evidence type="ECO:0000256" key="1">
    <source>
        <dbReference type="SAM" id="MobiDB-lite"/>
    </source>
</evidence>
<proteinExistence type="predicted"/>
<evidence type="ECO:0000313" key="5">
    <source>
        <dbReference type="WBParaSite" id="BXY_0006600.1"/>
    </source>
</evidence>
<evidence type="ECO:0000313" key="4">
    <source>
        <dbReference type="Proteomes" id="UP000659654"/>
    </source>
</evidence>
<dbReference type="WBParaSite" id="BXY_0006600.1">
    <property type="protein sequence ID" value="BXY_0006600.1"/>
    <property type="gene ID" value="BXY_0006600"/>
</dbReference>
<reference evidence="5" key="1">
    <citation type="submission" date="2016-11" db="UniProtKB">
        <authorList>
            <consortium name="WormBaseParasite"/>
        </authorList>
    </citation>
    <scope>IDENTIFICATION</scope>
</reference>